<dbReference type="EMBL" id="JBJXBP010000005">
    <property type="protein sequence ID" value="KAL3829741.1"/>
    <property type="molecule type" value="Genomic_DNA"/>
</dbReference>
<evidence type="ECO:0000313" key="9">
    <source>
        <dbReference type="Proteomes" id="UP001634393"/>
    </source>
</evidence>
<comment type="caution">
    <text evidence="8">The sequence shown here is derived from an EMBL/GenBank/DDBJ whole genome shotgun (WGS) entry which is preliminary data.</text>
</comment>
<dbReference type="Gene3D" id="2.20.25.80">
    <property type="entry name" value="WRKY domain"/>
    <property type="match status" value="1"/>
</dbReference>
<evidence type="ECO:0000256" key="6">
    <source>
        <dbReference type="ARBA" id="ARBA00060850"/>
    </source>
</evidence>
<dbReference type="AlphaFoldDB" id="A0ABD3SZA3"/>
<evidence type="ECO:0000256" key="4">
    <source>
        <dbReference type="ARBA" id="ARBA00023163"/>
    </source>
</evidence>
<evidence type="ECO:0000256" key="1">
    <source>
        <dbReference type="ARBA" id="ARBA00004123"/>
    </source>
</evidence>
<evidence type="ECO:0000313" key="8">
    <source>
        <dbReference type="EMBL" id="KAL3829741.1"/>
    </source>
</evidence>
<accession>A0ABD3SZA3</accession>
<dbReference type="PROSITE" id="PS50811">
    <property type="entry name" value="WRKY"/>
    <property type="match status" value="1"/>
</dbReference>
<dbReference type="SMART" id="SM00774">
    <property type="entry name" value="WRKY"/>
    <property type="match status" value="1"/>
</dbReference>
<reference evidence="8 9" key="1">
    <citation type="submission" date="2024-12" db="EMBL/GenBank/DDBJ databases">
        <title>The unique morphological basis and parallel evolutionary history of personate flowers in Penstemon.</title>
        <authorList>
            <person name="Depatie T.H."/>
            <person name="Wessinger C.A."/>
        </authorList>
    </citation>
    <scope>NUCLEOTIDE SEQUENCE [LARGE SCALE GENOMIC DNA]</scope>
    <source>
        <strain evidence="8">WTNN_2</strain>
        <tissue evidence="8">Leaf</tissue>
    </source>
</reference>
<dbReference type="PANTHER" id="PTHR32096:SF36">
    <property type="entry name" value="WRKY TRANSCRIPTION FACTOR 41-RELATED"/>
    <property type="match status" value="1"/>
</dbReference>
<evidence type="ECO:0000259" key="7">
    <source>
        <dbReference type="PROSITE" id="PS50811"/>
    </source>
</evidence>
<dbReference type="GO" id="GO:0009751">
    <property type="term" value="P:response to salicylic acid"/>
    <property type="evidence" value="ECO:0007669"/>
    <property type="project" value="UniProtKB-ARBA"/>
</dbReference>
<dbReference type="FunFam" id="2.20.25.80:FF:000009">
    <property type="entry name" value="WRKY transcription factor 53"/>
    <property type="match status" value="1"/>
</dbReference>
<name>A0ABD3SZA3_9LAMI</name>
<dbReference type="GO" id="GO:0005634">
    <property type="term" value="C:nucleus"/>
    <property type="evidence" value="ECO:0007669"/>
    <property type="project" value="UniProtKB-SubCell"/>
</dbReference>
<proteinExistence type="inferred from homology"/>
<keyword evidence="3" id="KW-0238">DNA-binding</keyword>
<gene>
    <name evidence="8" type="ORF">ACJIZ3_018543</name>
</gene>
<dbReference type="Proteomes" id="UP001634393">
    <property type="component" value="Unassembled WGS sequence"/>
</dbReference>
<dbReference type="GO" id="GO:0010150">
    <property type="term" value="P:leaf senescence"/>
    <property type="evidence" value="ECO:0007669"/>
    <property type="project" value="UniProtKB-ARBA"/>
</dbReference>
<dbReference type="GO" id="GO:0003677">
    <property type="term" value="F:DNA binding"/>
    <property type="evidence" value="ECO:0007669"/>
    <property type="project" value="UniProtKB-KW"/>
</dbReference>
<dbReference type="GO" id="GO:0010193">
    <property type="term" value="P:response to ozone"/>
    <property type="evidence" value="ECO:0007669"/>
    <property type="project" value="UniProtKB-ARBA"/>
</dbReference>
<dbReference type="InterPro" id="IPR044810">
    <property type="entry name" value="WRKY_plant"/>
</dbReference>
<sequence>MEKVGTLDKKTVISELTQGKELANELKKQLYPIMTSPEACGLVDKILSSYDNALSLINCMALLGNENLFSPNSLQGSPRSEGKTSPRWSEQVRVCSGPGLDGQVNDAYNWRKYGQKDILGANHPRAYYRCTHRHTQGCLATKQVQKMDDDPSIFEVIYKGNHSCIQQRLKKKEEKTERYEAGLGEVKIQEVHSKEESHPFISFPSTPVESETVEAHIFPELLNFSKPNYSPQLLSPATSESYLTQSPCLVNDFWPETISHSTPLGEDLDFLIDQEDFESNFIDISDYLP</sequence>
<keyword evidence="9" id="KW-1185">Reference proteome</keyword>
<evidence type="ECO:0000256" key="5">
    <source>
        <dbReference type="ARBA" id="ARBA00023242"/>
    </source>
</evidence>
<keyword evidence="5" id="KW-0539">Nucleus</keyword>
<dbReference type="GO" id="GO:0042542">
    <property type="term" value="P:response to hydrogen peroxide"/>
    <property type="evidence" value="ECO:0007669"/>
    <property type="project" value="UniProtKB-ARBA"/>
</dbReference>
<evidence type="ECO:0000256" key="3">
    <source>
        <dbReference type="ARBA" id="ARBA00023125"/>
    </source>
</evidence>
<dbReference type="PANTHER" id="PTHR32096">
    <property type="entry name" value="WRKY TRANSCRIPTION FACTOR 30-RELATED-RELATED"/>
    <property type="match status" value="1"/>
</dbReference>
<keyword evidence="2" id="KW-0805">Transcription regulation</keyword>
<comment type="similarity">
    <text evidence="6">Belongs to the WRKY group III family.</text>
</comment>
<dbReference type="Pfam" id="PF03106">
    <property type="entry name" value="WRKY"/>
    <property type="match status" value="1"/>
</dbReference>
<protein>
    <recommendedName>
        <fullName evidence="7">WRKY domain-containing protein</fullName>
    </recommendedName>
</protein>
<comment type="subcellular location">
    <subcellularLocation>
        <location evidence="1">Nucleus</location>
    </subcellularLocation>
</comment>
<dbReference type="InterPro" id="IPR036576">
    <property type="entry name" value="WRKY_dom_sf"/>
</dbReference>
<keyword evidence="4" id="KW-0804">Transcription</keyword>
<organism evidence="8 9">
    <name type="scientific">Penstemon smallii</name>
    <dbReference type="NCBI Taxonomy" id="265156"/>
    <lineage>
        <taxon>Eukaryota</taxon>
        <taxon>Viridiplantae</taxon>
        <taxon>Streptophyta</taxon>
        <taxon>Embryophyta</taxon>
        <taxon>Tracheophyta</taxon>
        <taxon>Spermatophyta</taxon>
        <taxon>Magnoliopsida</taxon>
        <taxon>eudicotyledons</taxon>
        <taxon>Gunneridae</taxon>
        <taxon>Pentapetalae</taxon>
        <taxon>asterids</taxon>
        <taxon>lamiids</taxon>
        <taxon>Lamiales</taxon>
        <taxon>Plantaginaceae</taxon>
        <taxon>Cheloneae</taxon>
        <taxon>Penstemon</taxon>
    </lineage>
</organism>
<evidence type="ECO:0000256" key="2">
    <source>
        <dbReference type="ARBA" id="ARBA00023015"/>
    </source>
</evidence>
<feature type="domain" description="WRKY" evidence="7">
    <location>
        <begin position="105"/>
        <end position="163"/>
    </location>
</feature>
<dbReference type="SUPFAM" id="SSF118290">
    <property type="entry name" value="WRKY DNA-binding domain"/>
    <property type="match status" value="1"/>
</dbReference>
<dbReference type="InterPro" id="IPR003657">
    <property type="entry name" value="WRKY_dom"/>
</dbReference>